<keyword evidence="6 8" id="KW-0040">ANK repeat</keyword>
<keyword evidence="7" id="KW-0175">Coiled coil</keyword>
<dbReference type="Gene3D" id="1.10.220.150">
    <property type="entry name" value="Arf GTPase activating protein"/>
    <property type="match status" value="1"/>
</dbReference>
<dbReference type="SUPFAM" id="SSF57863">
    <property type="entry name" value="ArfGap/RecO-like zinc finger"/>
    <property type="match status" value="1"/>
</dbReference>
<feature type="domain" description="PH" evidence="10">
    <location>
        <begin position="319"/>
        <end position="520"/>
    </location>
</feature>
<accession>A0AAV6IW81</accession>
<evidence type="ECO:0000256" key="5">
    <source>
        <dbReference type="ARBA" id="ARBA00022833"/>
    </source>
</evidence>
<dbReference type="Proteomes" id="UP000823749">
    <property type="component" value="Chromosome 9"/>
</dbReference>
<dbReference type="FunFam" id="1.10.220.150:FF:000019">
    <property type="entry name" value="ADP-ribosylation factor GTPase-activating protein AGD1"/>
    <property type="match status" value="1"/>
</dbReference>
<evidence type="ECO:0000256" key="4">
    <source>
        <dbReference type="ARBA" id="ARBA00022771"/>
    </source>
</evidence>
<name>A0AAV6IW81_9ERIC</name>
<dbReference type="GO" id="GO:0005737">
    <property type="term" value="C:cytoplasm"/>
    <property type="evidence" value="ECO:0007669"/>
    <property type="project" value="InterPro"/>
</dbReference>
<evidence type="ECO:0000256" key="6">
    <source>
        <dbReference type="ARBA" id="ARBA00023043"/>
    </source>
</evidence>
<keyword evidence="3" id="KW-0677">Repeat</keyword>
<dbReference type="InterPro" id="IPR001849">
    <property type="entry name" value="PH_domain"/>
</dbReference>
<dbReference type="CDD" id="cd08204">
    <property type="entry name" value="ArfGap"/>
    <property type="match status" value="1"/>
</dbReference>
<dbReference type="Pfam" id="PF16746">
    <property type="entry name" value="BAR_3"/>
    <property type="match status" value="2"/>
</dbReference>
<evidence type="ECO:0000256" key="8">
    <source>
        <dbReference type="PROSITE-ProRule" id="PRU00023"/>
    </source>
</evidence>
<dbReference type="InterPro" id="IPR027267">
    <property type="entry name" value="AH/BAR_dom_sf"/>
</dbReference>
<dbReference type="SMART" id="SM00721">
    <property type="entry name" value="BAR"/>
    <property type="match status" value="1"/>
</dbReference>
<comment type="caution">
    <text evidence="12">The sequence shown here is derived from an EMBL/GenBank/DDBJ whole genome shotgun (WGS) entry which is preliminary data.</text>
</comment>
<dbReference type="AlphaFoldDB" id="A0AAV6IW81"/>
<evidence type="ECO:0008006" key="14">
    <source>
        <dbReference type="Google" id="ProtNLM"/>
    </source>
</evidence>
<organism evidence="12 13">
    <name type="scientific">Rhododendron griersonianum</name>
    <dbReference type="NCBI Taxonomy" id="479676"/>
    <lineage>
        <taxon>Eukaryota</taxon>
        <taxon>Viridiplantae</taxon>
        <taxon>Streptophyta</taxon>
        <taxon>Embryophyta</taxon>
        <taxon>Tracheophyta</taxon>
        <taxon>Spermatophyta</taxon>
        <taxon>Magnoliopsida</taxon>
        <taxon>eudicotyledons</taxon>
        <taxon>Gunneridae</taxon>
        <taxon>Pentapetalae</taxon>
        <taxon>asterids</taxon>
        <taxon>Ericales</taxon>
        <taxon>Ericaceae</taxon>
        <taxon>Ericoideae</taxon>
        <taxon>Rhodoreae</taxon>
        <taxon>Rhododendron</taxon>
    </lineage>
</organism>
<dbReference type="Pfam" id="PF00169">
    <property type="entry name" value="PH"/>
    <property type="match status" value="1"/>
</dbReference>
<dbReference type="PANTHER" id="PTHR23180:SF244">
    <property type="entry name" value="ADP-RIBOSYLATION FACTOR GTPASE-ACTIVATING PROTEIN AGD2"/>
    <property type="match status" value="1"/>
</dbReference>
<dbReference type="SMART" id="SM00105">
    <property type="entry name" value="ArfGap"/>
    <property type="match status" value="1"/>
</dbReference>
<dbReference type="InterPro" id="IPR038508">
    <property type="entry name" value="ArfGAP_dom_sf"/>
</dbReference>
<dbReference type="PRINTS" id="PR00405">
    <property type="entry name" value="REVINTRACTNG"/>
</dbReference>
<dbReference type="Gene3D" id="1.25.40.20">
    <property type="entry name" value="Ankyrin repeat-containing domain"/>
    <property type="match status" value="1"/>
</dbReference>
<dbReference type="SMART" id="SM00233">
    <property type="entry name" value="PH"/>
    <property type="match status" value="1"/>
</dbReference>
<dbReference type="PROSITE" id="PS50115">
    <property type="entry name" value="ARFGAP"/>
    <property type="match status" value="1"/>
</dbReference>
<dbReference type="SUPFAM" id="SSF103657">
    <property type="entry name" value="BAR/IMD domain-like"/>
    <property type="match status" value="1"/>
</dbReference>
<dbReference type="GO" id="GO:0005096">
    <property type="term" value="F:GTPase activator activity"/>
    <property type="evidence" value="ECO:0007669"/>
    <property type="project" value="UniProtKB-KW"/>
</dbReference>
<dbReference type="InterPro" id="IPR011993">
    <property type="entry name" value="PH-like_dom_sf"/>
</dbReference>
<sequence length="881" mass="99561">MGAFINLDDSPMFQKQVHSLEHTAEELKDRCQRLFKGCKKFMESLGEACNGDTAFADSLEAFGAGQDDPISVSIGGPVLSKFISAFRELATYKELLRTQVEHVLIDRLTHFLSVDLQEAKVVHFELQDSRRRFDKAINGYDQLEVMGQQQGSVCPIDGIVMAREKFSYLKKSTRDDIVSEQEEDLHNSKSTFERSRFNLVTALMNVEAKKKYEFLESFSAIMDAHLRYFKLGYELLSQLEPFIHQVLTYAQQSKELANAEQDNLAKRIQEFRTQAEVDQLRASSNVNTSTSAVGINGVGMSSNKIIEAIMQSTAKGEVRTIKQGYLLKRSSSLRADWKRRFFVLDGHGTLYYYRNKGAKPGASPSFQSFSSMEQNSRVFGRFRPRHRRTSSLGEENLAYRTVDLQTSTIKIDADDTDLRLCFRIISPSKTYTLQLAAIAHTVDLLASDHSDVGYAAIFICNIVLRKWSLFFSFLLFCFRFICNECVYIAEIVIHLFAVFMQAENEAERIDWMNKIMGVIASLLNSHLQQLHTGRTDMENNNARGGVCYDVRLLDDHGNFPDAMKVNEQASVSKVLREIPGNNLCAECVSPDPDWASLNLGILMCIECSGVHRNLGVHISKVRSITLDVKVWEPTILDLFRILGNVYCNSIWEELLLPENDRTGESNAFLSITKPGPTDASHQKEKYIHAKYAEKLLVNKAERASSIPSLAASIWEAVKTNNLREVYRLIVRSEENIINTTYDDVVNVKLSHHDGEDDPNEGFHAVQKKQYDPVTCQKIKDFNKPEDCLHGCSLFHLACHCGNPVMLELLLQFGADINRCDYHGRTPLHHCIAKRNNQLAKFLLKRGARASIKDGGGLGVLERAMEMGAITDEELFVLLSES</sequence>
<keyword evidence="5" id="KW-0862">Zinc</keyword>
<dbReference type="InterPro" id="IPR004148">
    <property type="entry name" value="BAR_dom"/>
</dbReference>
<keyword evidence="2" id="KW-0479">Metal-binding</keyword>
<dbReference type="InterPro" id="IPR002110">
    <property type="entry name" value="Ankyrin_rpt"/>
</dbReference>
<evidence type="ECO:0000259" key="10">
    <source>
        <dbReference type="PROSITE" id="PS50003"/>
    </source>
</evidence>
<keyword evidence="4 9" id="KW-0863">Zinc-finger</keyword>
<gene>
    <name evidence="12" type="ORF">RHGRI_026401</name>
</gene>
<dbReference type="InterPro" id="IPR037278">
    <property type="entry name" value="ARFGAP/RecO"/>
</dbReference>
<evidence type="ECO:0000256" key="3">
    <source>
        <dbReference type="ARBA" id="ARBA00022737"/>
    </source>
</evidence>
<dbReference type="InterPro" id="IPR036770">
    <property type="entry name" value="Ankyrin_rpt-contain_sf"/>
</dbReference>
<feature type="domain" description="Arf-GAP" evidence="11">
    <location>
        <begin position="569"/>
        <end position="704"/>
    </location>
</feature>
<dbReference type="SUPFAM" id="SSF50729">
    <property type="entry name" value="PH domain-like"/>
    <property type="match status" value="1"/>
</dbReference>
<protein>
    <recommendedName>
        <fullName evidence="14">ADP-ribosylation factor GTPase-activating protein AGD4-like</fullName>
    </recommendedName>
</protein>
<dbReference type="PROSITE" id="PS50297">
    <property type="entry name" value="ANK_REP_REGION"/>
    <property type="match status" value="2"/>
</dbReference>
<proteinExistence type="predicted"/>
<dbReference type="PANTHER" id="PTHR23180">
    <property type="entry name" value="CENTAURIN/ARF"/>
    <property type="match status" value="1"/>
</dbReference>
<evidence type="ECO:0000313" key="13">
    <source>
        <dbReference type="Proteomes" id="UP000823749"/>
    </source>
</evidence>
<evidence type="ECO:0000256" key="7">
    <source>
        <dbReference type="ARBA" id="ARBA00023054"/>
    </source>
</evidence>
<dbReference type="EMBL" id="JACTNZ010000009">
    <property type="protein sequence ID" value="KAG5531767.1"/>
    <property type="molecule type" value="Genomic_DNA"/>
</dbReference>
<dbReference type="SUPFAM" id="SSF48403">
    <property type="entry name" value="Ankyrin repeat"/>
    <property type="match status" value="1"/>
</dbReference>
<keyword evidence="13" id="KW-1185">Reference proteome</keyword>
<dbReference type="PROSITE" id="PS50003">
    <property type="entry name" value="PH_DOMAIN"/>
    <property type="match status" value="1"/>
</dbReference>
<dbReference type="Pfam" id="PF12796">
    <property type="entry name" value="Ank_2"/>
    <property type="match status" value="1"/>
</dbReference>
<evidence type="ECO:0000259" key="11">
    <source>
        <dbReference type="PROSITE" id="PS50115"/>
    </source>
</evidence>
<dbReference type="PROSITE" id="PS50088">
    <property type="entry name" value="ANK_REPEAT"/>
    <property type="match status" value="2"/>
</dbReference>
<dbReference type="GO" id="GO:0008270">
    <property type="term" value="F:zinc ion binding"/>
    <property type="evidence" value="ECO:0007669"/>
    <property type="project" value="UniProtKB-KW"/>
</dbReference>
<evidence type="ECO:0000256" key="2">
    <source>
        <dbReference type="ARBA" id="ARBA00022723"/>
    </source>
</evidence>
<feature type="repeat" description="ANK" evidence="8">
    <location>
        <begin position="822"/>
        <end position="854"/>
    </location>
</feature>
<dbReference type="InterPro" id="IPR035670">
    <property type="entry name" value="AGD1/2/3/4_BAR_plant"/>
</dbReference>
<reference evidence="12" key="1">
    <citation type="submission" date="2020-08" db="EMBL/GenBank/DDBJ databases">
        <title>Plant Genome Project.</title>
        <authorList>
            <person name="Zhang R.-G."/>
        </authorList>
    </citation>
    <scope>NUCLEOTIDE SEQUENCE</scope>
    <source>
        <strain evidence="12">WSP0</strain>
        <tissue evidence="12">Leaf</tissue>
    </source>
</reference>
<dbReference type="Pfam" id="PF01412">
    <property type="entry name" value="ArfGap"/>
    <property type="match status" value="1"/>
</dbReference>
<dbReference type="CDD" id="cd07606">
    <property type="entry name" value="BAR_SFC_plant"/>
    <property type="match status" value="1"/>
</dbReference>
<dbReference type="Gene3D" id="1.20.1270.60">
    <property type="entry name" value="Arfaptin homology (AH) domain/BAR domain"/>
    <property type="match status" value="1"/>
</dbReference>
<dbReference type="Gene3D" id="2.30.29.30">
    <property type="entry name" value="Pleckstrin-homology domain (PH domain)/Phosphotyrosine-binding domain (PTB)"/>
    <property type="match status" value="1"/>
</dbReference>
<evidence type="ECO:0000256" key="9">
    <source>
        <dbReference type="PROSITE-ProRule" id="PRU00288"/>
    </source>
</evidence>
<evidence type="ECO:0000256" key="1">
    <source>
        <dbReference type="ARBA" id="ARBA00022468"/>
    </source>
</evidence>
<feature type="repeat" description="ANK" evidence="8">
    <location>
        <begin position="789"/>
        <end position="821"/>
    </location>
</feature>
<dbReference type="InterPro" id="IPR001164">
    <property type="entry name" value="ArfGAP_dom"/>
</dbReference>
<dbReference type="InterPro" id="IPR045258">
    <property type="entry name" value="ACAP1/2/3-like"/>
</dbReference>
<keyword evidence="1" id="KW-0343">GTPase activation</keyword>
<evidence type="ECO:0000313" key="12">
    <source>
        <dbReference type="EMBL" id="KAG5531767.1"/>
    </source>
</evidence>
<dbReference type="SMART" id="SM00248">
    <property type="entry name" value="ANK"/>
    <property type="match status" value="2"/>
</dbReference>